<organism evidence="7 8">
    <name type="scientific">Carboxylicivirga marina</name>
    <dbReference type="NCBI Taxonomy" id="2800988"/>
    <lineage>
        <taxon>Bacteria</taxon>
        <taxon>Pseudomonadati</taxon>
        <taxon>Bacteroidota</taxon>
        <taxon>Bacteroidia</taxon>
        <taxon>Marinilabiliales</taxon>
        <taxon>Marinilabiliaceae</taxon>
        <taxon>Carboxylicivirga</taxon>
    </lineage>
</organism>
<feature type="transmembrane region" description="Helical" evidence="4">
    <location>
        <begin position="9"/>
        <end position="30"/>
    </location>
</feature>
<dbReference type="InterPro" id="IPR003660">
    <property type="entry name" value="HAMP_dom"/>
</dbReference>
<reference evidence="7 8" key="1">
    <citation type="submission" date="2021-01" db="EMBL/GenBank/DDBJ databases">
        <title>Carboxyliciviraga sp.nov., isolated from coastal sediments.</title>
        <authorList>
            <person name="Lu D."/>
            <person name="Zhang T."/>
        </authorList>
    </citation>
    <scope>NUCLEOTIDE SEQUENCE [LARGE SCALE GENOMIC DNA]</scope>
    <source>
        <strain evidence="7 8">N1Y132</strain>
    </source>
</reference>
<evidence type="ECO:0000259" key="6">
    <source>
        <dbReference type="PROSITE" id="PS50885"/>
    </source>
</evidence>
<dbReference type="PANTHER" id="PTHR43531:SF11">
    <property type="entry name" value="METHYL-ACCEPTING CHEMOTAXIS PROTEIN 3"/>
    <property type="match status" value="1"/>
</dbReference>
<dbReference type="InterPro" id="IPR004089">
    <property type="entry name" value="MCPsignal_dom"/>
</dbReference>
<keyword evidence="4" id="KW-0812">Transmembrane</keyword>
<proteinExistence type="inferred from homology"/>
<feature type="transmembrane region" description="Helical" evidence="4">
    <location>
        <begin position="275"/>
        <end position="301"/>
    </location>
</feature>
<evidence type="ECO:0000256" key="1">
    <source>
        <dbReference type="ARBA" id="ARBA00022500"/>
    </source>
</evidence>
<evidence type="ECO:0000256" key="4">
    <source>
        <dbReference type="SAM" id="Phobius"/>
    </source>
</evidence>
<comment type="similarity">
    <text evidence="2">Belongs to the methyl-accepting chemotaxis (MCP) protein family.</text>
</comment>
<dbReference type="PROSITE" id="PS50111">
    <property type="entry name" value="CHEMOTAXIS_TRANSDUC_2"/>
    <property type="match status" value="1"/>
</dbReference>
<accession>A0ABS1HPS1</accession>
<protein>
    <recommendedName>
        <fullName evidence="9">Methyl-accepting chemotaxis protein</fullName>
    </recommendedName>
</protein>
<name>A0ABS1HPS1_9BACT</name>
<dbReference type="PANTHER" id="PTHR43531">
    <property type="entry name" value="PROTEIN ICFG"/>
    <property type="match status" value="1"/>
</dbReference>
<comment type="caution">
    <text evidence="7">The sequence shown here is derived from an EMBL/GenBank/DDBJ whole genome shotgun (WGS) entry which is preliminary data.</text>
</comment>
<dbReference type="InterPro" id="IPR051310">
    <property type="entry name" value="MCP_chemotaxis"/>
</dbReference>
<dbReference type="RefSeq" id="WP_200466891.1">
    <property type="nucleotide sequence ID" value="NZ_JAENRR010000084.1"/>
</dbReference>
<evidence type="ECO:0000256" key="3">
    <source>
        <dbReference type="PROSITE-ProRule" id="PRU00284"/>
    </source>
</evidence>
<evidence type="ECO:0000256" key="2">
    <source>
        <dbReference type="ARBA" id="ARBA00029447"/>
    </source>
</evidence>
<keyword evidence="3" id="KW-0807">Transducer</keyword>
<dbReference type="Gene3D" id="1.10.287.950">
    <property type="entry name" value="Methyl-accepting chemotaxis protein"/>
    <property type="match status" value="1"/>
</dbReference>
<keyword evidence="4" id="KW-0472">Membrane</keyword>
<keyword evidence="1" id="KW-0145">Chemotaxis</keyword>
<evidence type="ECO:0000313" key="7">
    <source>
        <dbReference type="EMBL" id="MBK3519672.1"/>
    </source>
</evidence>
<dbReference type="CDD" id="cd06225">
    <property type="entry name" value="HAMP"/>
    <property type="match status" value="1"/>
</dbReference>
<dbReference type="Pfam" id="PF00015">
    <property type="entry name" value="MCPsignal"/>
    <property type="match status" value="1"/>
</dbReference>
<evidence type="ECO:0000313" key="8">
    <source>
        <dbReference type="Proteomes" id="UP000605676"/>
    </source>
</evidence>
<feature type="domain" description="Methyl-accepting transducer" evidence="5">
    <location>
        <begin position="355"/>
        <end position="570"/>
    </location>
</feature>
<gene>
    <name evidence="7" type="ORF">JIV24_20190</name>
</gene>
<dbReference type="SMART" id="SM00283">
    <property type="entry name" value="MA"/>
    <property type="match status" value="1"/>
</dbReference>
<sequence>MNLKITQKLLLGVVGQLVFIGLLLTFALVFNSKLSTILDDTNEGMENLNDLGELHTEIINYLNEEKTLSEVKGHLSQAKSSVDDKELLLLVNSIVSELERVERNRINNIQIEKDFYDATNSSKVQSDGYIELVTNRLIGESTRSGVSTLERNVLIGAKSASDLNFQLQLLFEKLKDDIRAKSELLGVLEQFKANVARDYEALKNTPFVDMVLQAGESNKVLMDLANHYIDNVEEIDDIKSKLEGEMESFEVRVGEESVNTMAGAFGDLRSSITTLFTILLIISIVLILVNFTTTRLMGFVFKQLNIDLRRIADGDLTLAIPEGFDTRKDEIGDFARSVGSILKNLTNIVGSFKTGANNFRTASTQLSANANEISSGVNEQAASTEEVSSSMEEMAANIQQNTENADMTRQISRETTTAMEEVSVASDESAQSVRNINSRIKVVVDIAEKTDLLAINAAVEAARAGDQGKGFAVVAAEVRKLAERSQVAAQEIVDLTQKGTEATEISNEQLKALLPKIRKTTQLVEEISTASQEQQVGVGQVNNAMQQLSMVTQKHTSAAEEMASSSEEMARQAVELNEVTTFFKMNEKNSPKSSFTKTHLNPGVASPTFTRKKQPLIDLDLDEKVLENEYENI</sequence>
<evidence type="ECO:0000259" key="5">
    <source>
        <dbReference type="PROSITE" id="PS50111"/>
    </source>
</evidence>
<keyword evidence="8" id="KW-1185">Reference proteome</keyword>
<dbReference type="EMBL" id="JAENRR010000084">
    <property type="protein sequence ID" value="MBK3519672.1"/>
    <property type="molecule type" value="Genomic_DNA"/>
</dbReference>
<dbReference type="Proteomes" id="UP000605676">
    <property type="component" value="Unassembled WGS sequence"/>
</dbReference>
<dbReference type="PROSITE" id="PS50885">
    <property type="entry name" value="HAMP"/>
    <property type="match status" value="1"/>
</dbReference>
<dbReference type="SUPFAM" id="SSF58104">
    <property type="entry name" value="Methyl-accepting chemotaxis protein (MCP) signaling domain"/>
    <property type="match status" value="1"/>
</dbReference>
<keyword evidence="4" id="KW-1133">Transmembrane helix</keyword>
<feature type="domain" description="HAMP" evidence="6">
    <location>
        <begin position="295"/>
        <end position="350"/>
    </location>
</feature>
<evidence type="ECO:0008006" key="9">
    <source>
        <dbReference type="Google" id="ProtNLM"/>
    </source>
</evidence>